<dbReference type="AlphaFoldDB" id="A0A6P8ZIM9"/>
<accession>A0A6P8ZIM9</accession>
<evidence type="ECO:0000313" key="2">
    <source>
        <dbReference type="Proteomes" id="UP000515158"/>
    </source>
</evidence>
<name>A0A6P8ZIM9_THRPL</name>
<keyword evidence="2" id="KW-1185">Reference proteome</keyword>
<evidence type="ECO:0000256" key="1">
    <source>
        <dbReference type="SAM" id="MobiDB-lite"/>
    </source>
</evidence>
<dbReference type="GeneID" id="117640948"/>
<evidence type="ECO:0000313" key="3">
    <source>
        <dbReference type="RefSeq" id="XP_034233884.1"/>
    </source>
</evidence>
<protein>
    <submittedName>
        <fullName evidence="3">Uncharacterized protein LOC117640948 isoform X3</fullName>
    </submittedName>
</protein>
<proteinExistence type="predicted"/>
<gene>
    <name evidence="3" type="primary">LOC117640948</name>
</gene>
<feature type="region of interest" description="Disordered" evidence="1">
    <location>
        <begin position="1"/>
        <end position="24"/>
    </location>
</feature>
<organism evidence="3">
    <name type="scientific">Thrips palmi</name>
    <name type="common">Melon thrips</name>
    <dbReference type="NCBI Taxonomy" id="161013"/>
    <lineage>
        <taxon>Eukaryota</taxon>
        <taxon>Metazoa</taxon>
        <taxon>Ecdysozoa</taxon>
        <taxon>Arthropoda</taxon>
        <taxon>Hexapoda</taxon>
        <taxon>Insecta</taxon>
        <taxon>Pterygota</taxon>
        <taxon>Neoptera</taxon>
        <taxon>Paraneoptera</taxon>
        <taxon>Thysanoptera</taxon>
        <taxon>Terebrantia</taxon>
        <taxon>Thripoidea</taxon>
        <taxon>Thripidae</taxon>
        <taxon>Thrips</taxon>
    </lineage>
</organism>
<reference evidence="3" key="1">
    <citation type="submission" date="2025-08" db="UniProtKB">
        <authorList>
            <consortium name="RefSeq"/>
        </authorList>
    </citation>
    <scope>IDENTIFICATION</scope>
    <source>
        <tissue evidence="3">Total insect</tissue>
    </source>
</reference>
<dbReference type="Proteomes" id="UP000515158">
    <property type="component" value="Unplaced"/>
</dbReference>
<sequence length="119" mass="12781">MRPAVGFSTPPPTSSAGGLRARRPPSTCRRFAVVRPKSKPRGIACVRSAGAACAACSACSDDDGFAFAAFALVSRWQPIQRRKGRDQGSSGARRKRACRPELRRACCPFPETLNCDVNI</sequence>
<dbReference type="RefSeq" id="XP_034233884.1">
    <property type="nucleotide sequence ID" value="XM_034377993.1"/>
</dbReference>